<evidence type="ECO:0000256" key="1">
    <source>
        <dbReference type="SAM" id="MobiDB-lite"/>
    </source>
</evidence>
<evidence type="ECO:0000313" key="3">
    <source>
        <dbReference type="EMBL" id="GLZ79521.1"/>
    </source>
</evidence>
<reference evidence="3" key="1">
    <citation type="submission" date="2023-03" db="EMBL/GenBank/DDBJ databases">
        <title>Actinorhabdospora filicis NBRC 111898.</title>
        <authorList>
            <person name="Ichikawa N."/>
            <person name="Sato H."/>
            <person name="Tonouchi N."/>
        </authorList>
    </citation>
    <scope>NUCLEOTIDE SEQUENCE</scope>
    <source>
        <strain evidence="3">NBRC 111898</strain>
    </source>
</reference>
<organism evidence="3 4">
    <name type="scientific">Actinorhabdospora filicis</name>
    <dbReference type="NCBI Taxonomy" id="1785913"/>
    <lineage>
        <taxon>Bacteria</taxon>
        <taxon>Bacillati</taxon>
        <taxon>Actinomycetota</taxon>
        <taxon>Actinomycetes</taxon>
        <taxon>Micromonosporales</taxon>
        <taxon>Micromonosporaceae</taxon>
        <taxon>Actinorhabdospora</taxon>
    </lineage>
</organism>
<dbReference type="Gene3D" id="1.10.10.10">
    <property type="entry name" value="Winged helix-like DNA-binding domain superfamily/Winged helix DNA-binding domain"/>
    <property type="match status" value="1"/>
</dbReference>
<dbReference type="SUPFAM" id="SSF46785">
    <property type="entry name" value="Winged helix' DNA-binding domain"/>
    <property type="match status" value="1"/>
</dbReference>
<dbReference type="InterPro" id="IPR000835">
    <property type="entry name" value="HTH_MarR-typ"/>
</dbReference>
<dbReference type="PANTHER" id="PTHR33164">
    <property type="entry name" value="TRANSCRIPTIONAL REGULATOR, MARR FAMILY"/>
    <property type="match status" value="1"/>
</dbReference>
<dbReference type="GO" id="GO:0006950">
    <property type="term" value="P:response to stress"/>
    <property type="evidence" value="ECO:0007669"/>
    <property type="project" value="TreeGrafter"/>
</dbReference>
<dbReference type="Proteomes" id="UP001165079">
    <property type="component" value="Unassembled WGS sequence"/>
</dbReference>
<dbReference type="RefSeq" id="WP_285664673.1">
    <property type="nucleotide sequence ID" value="NZ_BSTX01000003.1"/>
</dbReference>
<feature type="domain" description="HTH marR-type" evidence="2">
    <location>
        <begin position="1"/>
        <end position="145"/>
    </location>
</feature>
<dbReference type="PANTHER" id="PTHR33164:SF95">
    <property type="entry name" value="TRANSCRIPTIONAL REGULATOR"/>
    <property type="match status" value="1"/>
</dbReference>
<dbReference type="PRINTS" id="PR00598">
    <property type="entry name" value="HTHMARR"/>
</dbReference>
<proteinExistence type="predicted"/>
<dbReference type="EMBL" id="BSTX01000003">
    <property type="protein sequence ID" value="GLZ79521.1"/>
    <property type="molecule type" value="Genomic_DNA"/>
</dbReference>
<protein>
    <recommendedName>
        <fullName evidence="2">HTH marR-type domain-containing protein</fullName>
    </recommendedName>
</protein>
<feature type="compositionally biased region" description="Basic and acidic residues" evidence="1">
    <location>
        <begin position="160"/>
        <end position="170"/>
    </location>
</feature>
<accession>A0A9W6WBF7</accession>
<dbReference type="Pfam" id="PF12802">
    <property type="entry name" value="MarR_2"/>
    <property type="match status" value="1"/>
</dbReference>
<feature type="region of interest" description="Disordered" evidence="1">
    <location>
        <begin position="145"/>
        <end position="170"/>
    </location>
</feature>
<gene>
    <name evidence="3" type="ORF">Afil01_43280</name>
</gene>
<sequence>MDPADDAPPAILRRTPSWLMNQLAAHAQRMVGERLESLGVRRHHYSALSALAEFGPMSQADLGRHTHLDRSDVTAVTSELEEKGLITRTPDPADRRRNVVSVTEDGLAFRERLAKLVSEAQDELLAPLNEGERERFTASLVQMVGHHAKRKGSGSWATEPGERKPGMGKG</sequence>
<dbReference type="InterPro" id="IPR039422">
    <property type="entry name" value="MarR/SlyA-like"/>
</dbReference>
<dbReference type="InterPro" id="IPR036388">
    <property type="entry name" value="WH-like_DNA-bd_sf"/>
</dbReference>
<dbReference type="AlphaFoldDB" id="A0A9W6WBF7"/>
<name>A0A9W6WBF7_9ACTN</name>
<dbReference type="PROSITE" id="PS50995">
    <property type="entry name" value="HTH_MARR_2"/>
    <property type="match status" value="1"/>
</dbReference>
<keyword evidence="4" id="KW-1185">Reference proteome</keyword>
<evidence type="ECO:0000259" key="2">
    <source>
        <dbReference type="PROSITE" id="PS50995"/>
    </source>
</evidence>
<dbReference type="GO" id="GO:0003700">
    <property type="term" value="F:DNA-binding transcription factor activity"/>
    <property type="evidence" value="ECO:0007669"/>
    <property type="project" value="InterPro"/>
</dbReference>
<dbReference type="SMART" id="SM00347">
    <property type="entry name" value="HTH_MARR"/>
    <property type="match status" value="1"/>
</dbReference>
<comment type="caution">
    <text evidence="3">The sequence shown here is derived from an EMBL/GenBank/DDBJ whole genome shotgun (WGS) entry which is preliminary data.</text>
</comment>
<dbReference type="InterPro" id="IPR036390">
    <property type="entry name" value="WH_DNA-bd_sf"/>
</dbReference>
<evidence type="ECO:0000313" key="4">
    <source>
        <dbReference type="Proteomes" id="UP001165079"/>
    </source>
</evidence>